<feature type="compositionally biased region" description="Basic residues" evidence="1">
    <location>
        <begin position="31"/>
        <end position="43"/>
    </location>
</feature>
<evidence type="ECO:0000313" key="2">
    <source>
        <dbReference type="EMBL" id="GJE97933.1"/>
    </source>
</evidence>
<sequence>MGVARHRSRACFESPTLTRRPGALQAWRSTHAAKKRSTRHQTRLVRGVSAAQPEQSNIRGVFAARATPPGAEPRGRQGCPGGDVADRGCRGLADGKRVCARAATDR</sequence>
<evidence type="ECO:0000256" key="1">
    <source>
        <dbReference type="SAM" id="MobiDB-lite"/>
    </source>
</evidence>
<organism evidence="2 3">
    <name type="scientific">Phanerochaete sordida</name>
    <dbReference type="NCBI Taxonomy" id="48140"/>
    <lineage>
        <taxon>Eukaryota</taxon>
        <taxon>Fungi</taxon>
        <taxon>Dikarya</taxon>
        <taxon>Basidiomycota</taxon>
        <taxon>Agaricomycotina</taxon>
        <taxon>Agaricomycetes</taxon>
        <taxon>Polyporales</taxon>
        <taxon>Phanerochaetaceae</taxon>
        <taxon>Phanerochaete</taxon>
    </lineage>
</organism>
<dbReference type="AlphaFoldDB" id="A0A9P3LJZ0"/>
<evidence type="ECO:0000313" key="3">
    <source>
        <dbReference type="Proteomes" id="UP000703269"/>
    </source>
</evidence>
<comment type="caution">
    <text evidence="2">The sequence shown here is derived from an EMBL/GenBank/DDBJ whole genome shotgun (WGS) entry which is preliminary data.</text>
</comment>
<accession>A0A9P3LJZ0</accession>
<feature type="region of interest" description="Disordered" evidence="1">
    <location>
        <begin position="22"/>
        <end position="86"/>
    </location>
</feature>
<name>A0A9P3LJZ0_9APHY</name>
<gene>
    <name evidence="2" type="ORF">PsYK624_141550</name>
</gene>
<keyword evidence="3" id="KW-1185">Reference proteome</keyword>
<dbReference type="EMBL" id="BPQB01000079">
    <property type="protein sequence ID" value="GJE97933.1"/>
    <property type="molecule type" value="Genomic_DNA"/>
</dbReference>
<reference evidence="2 3" key="1">
    <citation type="submission" date="2021-08" db="EMBL/GenBank/DDBJ databases">
        <title>Draft Genome Sequence of Phanerochaete sordida strain YK-624.</title>
        <authorList>
            <person name="Mori T."/>
            <person name="Dohra H."/>
            <person name="Suzuki T."/>
            <person name="Kawagishi H."/>
            <person name="Hirai H."/>
        </authorList>
    </citation>
    <scope>NUCLEOTIDE SEQUENCE [LARGE SCALE GENOMIC DNA]</scope>
    <source>
        <strain evidence="2 3">YK-624</strain>
    </source>
</reference>
<protein>
    <submittedName>
        <fullName evidence="2">Uncharacterized protein</fullName>
    </submittedName>
</protein>
<proteinExistence type="predicted"/>
<dbReference type="Proteomes" id="UP000703269">
    <property type="component" value="Unassembled WGS sequence"/>
</dbReference>